<gene>
    <name evidence="1" type="ORF">DFP72DRAFT_1166639</name>
</gene>
<accession>A0A8H6I730</accession>
<protein>
    <recommendedName>
        <fullName evidence="3">F-box domain-containing protein</fullName>
    </recommendedName>
</protein>
<proteinExistence type="predicted"/>
<keyword evidence="2" id="KW-1185">Reference proteome</keyword>
<dbReference type="Proteomes" id="UP000521943">
    <property type="component" value="Unassembled WGS sequence"/>
</dbReference>
<evidence type="ECO:0000313" key="2">
    <source>
        <dbReference type="Proteomes" id="UP000521943"/>
    </source>
</evidence>
<evidence type="ECO:0008006" key="3">
    <source>
        <dbReference type="Google" id="ProtNLM"/>
    </source>
</evidence>
<comment type="caution">
    <text evidence="1">The sequence shown here is derived from an EMBL/GenBank/DDBJ whole genome shotgun (WGS) entry which is preliminary data.</text>
</comment>
<reference evidence="1 2" key="1">
    <citation type="submission" date="2020-07" db="EMBL/GenBank/DDBJ databases">
        <title>Comparative genomics of pyrophilous fungi reveals a link between fire events and developmental genes.</title>
        <authorList>
            <consortium name="DOE Joint Genome Institute"/>
            <person name="Steindorff A.S."/>
            <person name="Carver A."/>
            <person name="Calhoun S."/>
            <person name="Stillman K."/>
            <person name="Liu H."/>
            <person name="Lipzen A."/>
            <person name="Pangilinan J."/>
            <person name="Labutti K."/>
            <person name="Bruns T.D."/>
            <person name="Grigoriev I.V."/>
        </authorList>
    </citation>
    <scope>NUCLEOTIDE SEQUENCE [LARGE SCALE GENOMIC DNA]</scope>
    <source>
        <strain evidence="1 2">CBS 144469</strain>
    </source>
</reference>
<dbReference type="AlphaFoldDB" id="A0A8H6I730"/>
<evidence type="ECO:0000313" key="1">
    <source>
        <dbReference type="EMBL" id="KAF6759774.1"/>
    </source>
</evidence>
<name>A0A8H6I730_9AGAR</name>
<organism evidence="1 2">
    <name type="scientific">Ephemerocybe angulata</name>
    <dbReference type="NCBI Taxonomy" id="980116"/>
    <lineage>
        <taxon>Eukaryota</taxon>
        <taxon>Fungi</taxon>
        <taxon>Dikarya</taxon>
        <taxon>Basidiomycota</taxon>
        <taxon>Agaricomycotina</taxon>
        <taxon>Agaricomycetes</taxon>
        <taxon>Agaricomycetidae</taxon>
        <taxon>Agaricales</taxon>
        <taxon>Agaricineae</taxon>
        <taxon>Psathyrellaceae</taxon>
        <taxon>Ephemerocybe</taxon>
    </lineage>
</organism>
<dbReference type="EMBL" id="JACGCI010000014">
    <property type="protein sequence ID" value="KAF6759774.1"/>
    <property type="molecule type" value="Genomic_DNA"/>
</dbReference>
<dbReference type="OrthoDB" id="2840678at2759"/>
<sequence>MLSMQKTTKVGKEATILRPLSGVTLCHAASGAGNPAGYWTGNWTCRIGQDFAGRVKTVPWMQVTHVCSHWRAVALECRALWCSISYAVFRNGSGLVEAMLDRSGVLPLSVRYWGSEVMHDEATYSLFSLIKSDFHRLRSLEVIEKSYMSKLVCDMQRDAWFANGAPALETLSLVNGSAQPRAFHHSRLLGPALLSLKHLELVGYTLPAWSILPLVSTLTSLVLECEPCLLAFSRPLPQALWKALGRLRQLEHLRLGHLIGETYAGADDEKVTESIVFPRLEKLELADTMPCITNCIRRLRYPTSASVTIEIRRVSIAYRLSDIANLLRLLKAASCLKTHQCQEERAFIELTVTSTTKMDSSPTIQLKFDFQTGSPRGNLSLSLPTGHDGRFITTASLWSEFDSMYDLSQLRAVGLSGVGVLSEEVWQSMFRQLRELRLIRFEDTPTLQFLKWLVKDPALPTSVGDESPSRRRCSRVHMTPWLPRLSKFEFDTVILAPEEEIRAALTLLDFLEKRLVLRHRGCDVPLMQVSLRRCPWLAKGQYAAERSEIPEVRVSWVEDDDLESEGPEDGRWYLGVETKNLIFLPVNLHLCSCAFPLNQT</sequence>